<reference evidence="2" key="2">
    <citation type="journal article" date="2007" name="Science">
        <title>Draft genome sequence of the sexually transmitted pathogen Trichomonas vaginalis.</title>
        <authorList>
            <person name="Carlton J.M."/>
            <person name="Hirt R.P."/>
            <person name="Silva J.C."/>
            <person name="Delcher A.L."/>
            <person name="Schatz M."/>
            <person name="Zhao Q."/>
            <person name="Wortman J.R."/>
            <person name="Bidwell S.L."/>
            <person name="Alsmark U.C.M."/>
            <person name="Besteiro S."/>
            <person name="Sicheritz-Ponten T."/>
            <person name="Noel C.J."/>
            <person name="Dacks J.B."/>
            <person name="Foster P.G."/>
            <person name="Simillion C."/>
            <person name="Van de Peer Y."/>
            <person name="Miranda-Saavedra D."/>
            <person name="Barton G.J."/>
            <person name="Westrop G.D."/>
            <person name="Mueller S."/>
            <person name="Dessi D."/>
            <person name="Fiori P.L."/>
            <person name="Ren Q."/>
            <person name="Paulsen I."/>
            <person name="Zhang H."/>
            <person name="Bastida-Corcuera F.D."/>
            <person name="Simoes-Barbosa A."/>
            <person name="Brown M.T."/>
            <person name="Hayes R.D."/>
            <person name="Mukherjee M."/>
            <person name="Okumura C.Y."/>
            <person name="Schneider R."/>
            <person name="Smith A.J."/>
            <person name="Vanacova S."/>
            <person name="Villalvazo M."/>
            <person name="Haas B.J."/>
            <person name="Pertea M."/>
            <person name="Feldblyum T.V."/>
            <person name="Utterback T.R."/>
            <person name="Shu C.L."/>
            <person name="Osoegawa K."/>
            <person name="de Jong P.J."/>
            <person name="Hrdy I."/>
            <person name="Horvathova L."/>
            <person name="Zubacova Z."/>
            <person name="Dolezal P."/>
            <person name="Malik S.B."/>
            <person name="Logsdon J.M. Jr."/>
            <person name="Henze K."/>
            <person name="Gupta A."/>
            <person name="Wang C.C."/>
            <person name="Dunne R.L."/>
            <person name="Upcroft J.A."/>
            <person name="Upcroft P."/>
            <person name="White O."/>
            <person name="Salzberg S.L."/>
            <person name="Tang P."/>
            <person name="Chiu C.-H."/>
            <person name="Lee Y.-S."/>
            <person name="Embley T.M."/>
            <person name="Coombs G.H."/>
            <person name="Mottram J.C."/>
            <person name="Tachezy J."/>
            <person name="Fraser-Liggett C.M."/>
            <person name="Johnson P.J."/>
        </authorList>
    </citation>
    <scope>NUCLEOTIDE SEQUENCE [LARGE SCALE GENOMIC DNA]</scope>
    <source>
        <strain evidence="2">G3</strain>
    </source>
</reference>
<organism evidence="2 3">
    <name type="scientific">Trichomonas vaginalis (strain ATCC PRA-98 / G3)</name>
    <dbReference type="NCBI Taxonomy" id="412133"/>
    <lineage>
        <taxon>Eukaryota</taxon>
        <taxon>Metamonada</taxon>
        <taxon>Parabasalia</taxon>
        <taxon>Trichomonadida</taxon>
        <taxon>Trichomonadidae</taxon>
        <taxon>Trichomonas</taxon>
    </lineage>
</organism>
<sequence>MKRLMLIEDIMAHKIKEANKGKEKKEEKHDEEEDKE</sequence>
<evidence type="ECO:0000313" key="3">
    <source>
        <dbReference type="Proteomes" id="UP000001542"/>
    </source>
</evidence>
<feature type="region of interest" description="Disordered" evidence="1">
    <location>
        <begin position="16"/>
        <end position="36"/>
    </location>
</feature>
<keyword evidence="3" id="KW-1185">Reference proteome</keyword>
<dbReference type="Proteomes" id="UP000001542">
    <property type="component" value="Unassembled WGS sequence"/>
</dbReference>
<dbReference type="EMBL" id="DS113432">
    <property type="protein sequence ID" value="EAY06102.1"/>
    <property type="molecule type" value="Genomic_DNA"/>
</dbReference>
<accession>A2EMN2</accession>
<dbReference type="OrthoDB" id="313308at2759"/>
<protein>
    <submittedName>
        <fullName evidence="2">Uncharacterized protein</fullName>
    </submittedName>
</protein>
<dbReference type="VEuPathDB" id="TrichDB:TVAGG3_0810300"/>
<dbReference type="KEGG" id="tva:4763977"/>
<feature type="compositionally biased region" description="Basic and acidic residues" evidence="1">
    <location>
        <begin position="16"/>
        <end position="28"/>
    </location>
</feature>
<name>A2EMN2_TRIV3</name>
<evidence type="ECO:0000256" key="1">
    <source>
        <dbReference type="SAM" id="MobiDB-lite"/>
    </source>
</evidence>
<dbReference type="AlphaFoldDB" id="A2EMN2"/>
<dbReference type="InParanoid" id="A2EMN2"/>
<gene>
    <name evidence="2" type="ORF">TVAG_349550</name>
</gene>
<dbReference type="RefSeq" id="XP_001318325.1">
    <property type="nucleotide sequence ID" value="XM_001318290.1"/>
</dbReference>
<proteinExistence type="predicted"/>
<evidence type="ECO:0000313" key="2">
    <source>
        <dbReference type="EMBL" id="EAY06102.1"/>
    </source>
</evidence>
<reference evidence="2" key="1">
    <citation type="submission" date="2006-10" db="EMBL/GenBank/DDBJ databases">
        <authorList>
            <person name="Amadeo P."/>
            <person name="Zhao Q."/>
            <person name="Wortman J."/>
            <person name="Fraser-Liggett C."/>
            <person name="Carlton J."/>
        </authorList>
    </citation>
    <scope>NUCLEOTIDE SEQUENCE</scope>
    <source>
        <strain evidence="2">G3</strain>
    </source>
</reference>